<name>A0A8J2P9A9_9HEXA</name>
<keyword evidence="1" id="KW-0560">Oxidoreductase</keyword>
<dbReference type="InterPro" id="IPR013120">
    <property type="entry name" value="FAR_NAD-bd"/>
</dbReference>
<sequence>MAERLVELARNDLPVSIVRPGPIFASMDEPLPGWNETNSSISKFCKHVFSGGYHTILANTNGGKYDATPADYTVNTCLAAAWRLGNASQEFHVYNCVPDSSNSLLLKNFIKLGCETLRESQNLPMYYPLASKNETLCNINNYLFRKIPGQIRDLLEGR</sequence>
<feature type="domain" description="Thioester reductase (TE)" evidence="2">
    <location>
        <begin position="1"/>
        <end position="76"/>
    </location>
</feature>
<evidence type="ECO:0000256" key="1">
    <source>
        <dbReference type="RuleBase" id="RU363097"/>
    </source>
</evidence>
<evidence type="ECO:0000259" key="2">
    <source>
        <dbReference type="Pfam" id="PF07993"/>
    </source>
</evidence>
<evidence type="ECO:0000313" key="3">
    <source>
        <dbReference type="EMBL" id="CAG7819566.1"/>
    </source>
</evidence>
<comment type="function">
    <text evidence="1">Catalyzes the reduction of fatty acyl-CoA to fatty alcohols.</text>
</comment>
<dbReference type="AlphaFoldDB" id="A0A8J2P9A9"/>
<keyword evidence="1" id="KW-0444">Lipid biosynthesis</keyword>
<feature type="non-terminal residue" evidence="3">
    <location>
        <position position="1"/>
    </location>
</feature>
<accession>A0A8J2P9A9</accession>
<keyword evidence="1" id="KW-0521">NADP</keyword>
<keyword evidence="4" id="KW-1185">Reference proteome</keyword>
<evidence type="ECO:0000313" key="4">
    <source>
        <dbReference type="Proteomes" id="UP000708208"/>
    </source>
</evidence>
<dbReference type="InterPro" id="IPR026055">
    <property type="entry name" value="FAR"/>
</dbReference>
<dbReference type="GO" id="GO:0005777">
    <property type="term" value="C:peroxisome"/>
    <property type="evidence" value="ECO:0007669"/>
    <property type="project" value="TreeGrafter"/>
</dbReference>
<dbReference type="GO" id="GO:0035336">
    <property type="term" value="P:long-chain fatty-acyl-CoA metabolic process"/>
    <property type="evidence" value="ECO:0007669"/>
    <property type="project" value="TreeGrafter"/>
</dbReference>
<protein>
    <recommendedName>
        <fullName evidence="1">Fatty acyl-CoA reductase</fullName>
        <ecNumber evidence="1">1.2.1.84</ecNumber>
    </recommendedName>
</protein>
<comment type="caution">
    <text evidence="3">The sequence shown here is derived from an EMBL/GenBank/DDBJ whole genome shotgun (WGS) entry which is preliminary data.</text>
</comment>
<dbReference type="PANTHER" id="PTHR11011">
    <property type="entry name" value="MALE STERILITY PROTEIN 2-RELATED"/>
    <property type="match status" value="1"/>
</dbReference>
<gene>
    <name evidence="3" type="ORF">AFUS01_LOCUS30004</name>
</gene>
<dbReference type="GO" id="GO:0102965">
    <property type="term" value="F:alcohol-forming long-chain fatty acyl-CoA reductase activity"/>
    <property type="evidence" value="ECO:0007669"/>
    <property type="project" value="UniProtKB-EC"/>
</dbReference>
<dbReference type="OrthoDB" id="429813at2759"/>
<comment type="similarity">
    <text evidence="1">Belongs to the fatty acyl-CoA reductase family.</text>
</comment>
<dbReference type="EMBL" id="CAJVCH010453114">
    <property type="protein sequence ID" value="CAG7819566.1"/>
    <property type="molecule type" value="Genomic_DNA"/>
</dbReference>
<dbReference type="PANTHER" id="PTHR11011:SF116">
    <property type="entry name" value="FATTY ACYL-COA REDUCTASE CG5065-RELATED"/>
    <property type="match status" value="1"/>
</dbReference>
<organism evidence="3 4">
    <name type="scientific">Allacma fusca</name>
    <dbReference type="NCBI Taxonomy" id="39272"/>
    <lineage>
        <taxon>Eukaryota</taxon>
        <taxon>Metazoa</taxon>
        <taxon>Ecdysozoa</taxon>
        <taxon>Arthropoda</taxon>
        <taxon>Hexapoda</taxon>
        <taxon>Collembola</taxon>
        <taxon>Symphypleona</taxon>
        <taxon>Sminthuridae</taxon>
        <taxon>Allacma</taxon>
    </lineage>
</organism>
<dbReference type="Pfam" id="PF07993">
    <property type="entry name" value="NAD_binding_4"/>
    <property type="match status" value="1"/>
</dbReference>
<comment type="catalytic activity">
    <reaction evidence="1">
        <text>a long-chain fatty acyl-CoA + 2 NADPH + 2 H(+) = a long-chain primary fatty alcohol + 2 NADP(+) + CoA</text>
        <dbReference type="Rhea" id="RHEA:52716"/>
        <dbReference type="ChEBI" id="CHEBI:15378"/>
        <dbReference type="ChEBI" id="CHEBI:57287"/>
        <dbReference type="ChEBI" id="CHEBI:57783"/>
        <dbReference type="ChEBI" id="CHEBI:58349"/>
        <dbReference type="ChEBI" id="CHEBI:77396"/>
        <dbReference type="ChEBI" id="CHEBI:83139"/>
        <dbReference type="EC" id="1.2.1.84"/>
    </reaction>
</comment>
<dbReference type="GO" id="GO:0080019">
    <property type="term" value="F:alcohol-forming very long-chain fatty acyl-CoA reductase activity"/>
    <property type="evidence" value="ECO:0007669"/>
    <property type="project" value="InterPro"/>
</dbReference>
<dbReference type="EC" id="1.2.1.84" evidence="1"/>
<proteinExistence type="inferred from homology"/>
<dbReference type="Proteomes" id="UP000708208">
    <property type="component" value="Unassembled WGS sequence"/>
</dbReference>
<reference evidence="3" key="1">
    <citation type="submission" date="2021-06" db="EMBL/GenBank/DDBJ databases">
        <authorList>
            <person name="Hodson N. C."/>
            <person name="Mongue J. A."/>
            <person name="Jaron S. K."/>
        </authorList>
    </citation>
    <scope>NUCLEOTIDE SEQUENCE</scope>
</reference>
<keyword evidence="1" id="KW-0443">Lipid metabolism</keyword>